<sequence length="100" mass="11592">GTRVKEENQTRKTAILQFIDIRTRNKEREFILRSSSSSSRLLFWERDGGLTNTNSYFDCCKGKGAHFFYDKRAVNFIIGSPIIFIFINHITVAFHTSNLV</sequence>
<proteinExistence type="predicted"/>
<name>A0A7J6VLX2_THATH</name>
<keyword evidence="3" id="KW-1185">Reference proteome</keyword>
<dbReference type="Proteomes" id="UP000554482">
    <property type="component" value="Unassembled WGS sequence"/>
</dbReference>
<feature type="non-terminal residue" evidence="2">
    <location>
        <position position="100"/>
    </location>
</feature>
<feature type="transmembrane region" description="Helical" evidence="1">
    <location>
        <begin position="73"/>
        <end position="94"/>
    </location>
</feature>
<keyword evidence="1" id="KW-0812">Transmembrane</keyword>
<reference evidence="2 3" key="1">
    <citation type="submission" date="2020-06" db="EMBL/GenBank/DDBJ databases">
        <title>Transcriptomic and genomic resources for Thalictrum thalictroides and T. hernandezii: Facilitating candidate gene discovery in an emerging model plant lineage.</title>
        <authorList>
            <person name="Arias T."/>
            <person name="Riano-Pachon D.M."/>
            <person name="Di Stilio V.S."/>
        </authorList>
    </citation>
    <scope>NUCLEOTIDE SEQUENCE [LARGE SCALE GENOMIC DNA]</scope>
    <source>
        <strain evidence="3">cv. WT478/WT964</strain>
        <tissue evidence="2">Leaves</tissue>
    </source>
</reference>
<organism evidence="2 3">
    <name type="scientific">Thalictrum thalictroides</name>
    <name type="common">Rue-anemone</name>
    <name type="synonym">Anemone thalictroides</name>
    <dbReference type="NCBI Taxonomy" id="46969"/>
    <lineage>
        <taxon>Eukaryota</taxon>
        <taxon>Viridiplantae</taxon>
        <taxon>Streptophyta</taxon>
        <taxon>Embryophyta</taxon>
        <taxon>Tracheophyta</taxon>
        <taxon>Spermatophyta</taxon>
        <taxon>Magnoliopsida</taxon>
        <taxon>Ranunculales</taxon>
        <taxon>Ranunculaceae</taxon>
        <taxon>Thalictroideae</taxon>
        <taxon>Thalictrum</taxon>
    </lineage>
</organism>
<keyword evidence="1" id="KW-1133">Transmembrane helix</keyword>
<evidence type="ECO:0000313" key="3">
    <source>
        <dbReference type="Proteomes" id="UP000554482"/>
    </source>
</evidence>
<comment type="caution">
    <text evidence="2">The sequence shown here is derived from an EMBL/GenBank/DDBJ whole genome shotgun (WGS) entry which is preliminary data.</text>
</comment>
<protein>
    <submittedName>
        <fullName evidence="2">Uncharacterized protein</fullName>
    </submittedName>
</protein>
<evidence type="ECO:0000313" key="2">
    <source>
        <dbReference type="EMBL" id="KAF5185751.1"/>
    </source>
</evidence>
<dbReference type="EMBL" id="JABWDY010030279">
    <property type="protein sequence ID" value="KAF5185751.1"/>
    <property type="molecule type" value="Genomic_DNA"/>
</dbReference>
<gene>
    <name evidence="2" type="ORF">FRX31_024663</name>
</gene>
<evidence type="ECO:0000256" key="1">
    <source>
        <dbReference type="SAM" id="Phobius"/>
    </source>
</evidence>
<accession>A0A7J6VLX2</accession>
<keyword evidence="1" id="KW-0472">Membrane</keyword>
<dbReference type="AlphaFoldDB" id="A0A7J6VLX2"/>